<dbReference type="AlphaFoldDB" id="A0A142BNG6"/>
<protein>
    <submittedName>
        <fullName evidence="4">Uncharacterized protein</fullName>
    </submittedName>
</protein>
<dbReference type="EMBL" id="KT777641">
    <property type="protein sequence ID" value="AMP34624.1"/>
    <property type="molecule type" value="Genomic_DNA"/>
</dbReference>
<sequence>MQTNRRAQHMRTFTNMLYDICTVLGLFKEGENPAHKRKSTNFEMHQKFWDQRYNEISRIIDAEGVFSQEQRRIIYARYEHFYYMMNSYPVHSTLKPEFLRSYCLRTFGVIFLVVDMYNTYRPENDSAFYYHIYNFLQKSYCPCLDHADTESDEAAVKRYLREYLAELGFNKEDFHENGKLYALGKYTGTIRKDNGKSKSLMQQYIMAIKNEYKKDYREKKLDKDELEKVLRNIDKFYNAFYSLSVLLDIQRKTKILQSLAYYLRVLVREGLWIHGLYGYAAQYLYDFTSFDTTPYAKKLLEMFYKFQNSAEGTLSRYSVSLDDKSQEYISRLKDLVFNINDKNGCDDAYLKKIISYFGQLQNEAVHVTSCYETLAVYICLIRKNKINDVLQHYDDMERKGLFGELPSGYVRGALSLLRTALEVKVNRKNIKYGSLFYWLDHVKAYQDAFIEKIPLIDPVYKEGEIQYDANNFTLMRVIKMYNCMLEKISTKPYIAPPYITGLLDDVEKVLDKINILIDKEYVYDGKTLAEVIMENKVLSSRERKETMIGLFTGSKKYTLLQCVEKLGVLVHYVKSPVDEIKNVMMLYGDKAENRNRRRMIYDALTIICEDDIRNNPPELS</sequence>
<proteinExistence type="predicted"/>
<dbReference type="EMBL" id="KT777639">
    <property type="protein sequence ID" value="AMP34510.1"/>
    <property type="molecule type" value="Genomic_DNA"/>
</dbReference>
<reference evidence="4" key="1">
    <citation type="journal article" date="2016" name="Nat. Microbiol.">
        <title>Global phylogeography and evolutionary history of Shigella dysenteriae type 1.</title>
        <authorList>
            <person name="Njamkepo E."/>
            <person name="Fawal N."/>
            <person name="Tran-Dien A."/>
            <person name="Hawkey J."/>
            <person name="Strockbine N."/>
            <person name="Jenkins C."/>
            <person name="Talukder K.A."/>
            <person name="Bercion R."/>
            <person name="Kuleshov K."/>
            <person name="Kolinska R."/>
            <person name="Russell J.E."/>
            <person name="Kaftyreva L."/>
            <person name="Accou-Demartin M."/>
            <person name="Karas A."/>
            <person name="Vandenberg O."/>
            <person name="Mather A.E."/>
            <person name="Mason C.J."/>
            <person name="Page A.J."/>
            <person name="Ramamurthy T."/>
            <person name="Bizet C."/>
            <person name="Gamian A."/>
            <person name="Carle I."/>
            <person name="Sow A.G."/>
            <person name="Bouchier C."/>
            <person name="Wester A.L."/>
            <person name="Lejay-Collin M."/>
            <person name="Fonkoua M.C."/>
            <person name="Hello S.L."/>
            <person name="Blaser M.J."/>
            <person name="Jernberg C."/>
            <person name="Ruckly C."/>
            <person name="Merens A."/>
            <person name="Page A.L."/>
            <person name="Aslett M."/>
            <person name="Roggentin P."/>
            <person name="Fruth A."/>
            <person name="Denamur E."/>
            <person name="Venkatesan M."/>
            <person name="Bercovier H."/>
            <person name="Bodhidatta L."/>
            <person name="Chiou C.S."/>
            <person name="Clermont D."/>
            <person name="Colonna B."/>
            <person name="Egorova S."/>
            <person name="Pazhani G.P."/>
            <person name="Ezernitchi A.V."/>
            <person name="Guigon G."/>
            <person name="Harris S.R."/>
            <person name="Izumiya H."/>
            <person name="Korzeniowska-Kowal A."/>
            <person name="Lutynska A."/>
            <person name="Gouali M."/>
            <person name="Grimont F."/>
            <person name="Langendorf C."/>
            <person name="Marejkova M."/>
            <person name="Peterson L.A."/>
            <person name="Perez-Perez G."/>
            <person name="Ngandjio A."/>
            <person name="Podkolzin A."/>
            <person name="Souche E."/>
            <person name="Makarova M."/>
            <person name="Shipulin G.A."/>
            <person name="Ye C."/>
            <person name="Zemlickova H."/>
            <person name="Herpay M."/>
            <person name="Grimont P.A."/>
            <person name="Parkhill J."/>
            <person name="Sansonetti P."/>
            <person name="Holt K.E."/>
            <person name="Brisse S."/>
            <person name="Thomson N.R."/>
            <person name="Weill F.X."/>
        </authorList>
    </citation>
    <scope>NUCLEOTIDE SEQUENCE</scope>
    <source>
        <strain evidence="2">17-89</strain>
        <strain evidence="1">40-81</strain>
        <strain evidence="4">99-9324</strain>
        <strain evidence="3">CAR10</strain>
    </source>
</reference>
<dbReference type="EMBL" id="KT777637">
    <property type="protein sequence ID" value="AMP34406.1"/>
    <property type="molecule type" value="Genomic_DNA"/>
</dbReference>
<name>A0A142BNG6_SHIDY</name>
<organism evidence="4">
    <name type="scientific">Shigella dysenteriae 1</name>
    <dbReference type="NCBI Taxonomy" id="984897"/>
    <lineage>
        <taxon>Bacteria</taxon>
        <taxon>Pseudomonadati</taxon>
        <taxon>Pseudomonadota</taxon>
        <taxon>Gammaproteobacteria</taxon>
        <taxon>Enterobacterales</taxon>
        <taxon>Enterobacteriaceae</taxon>
        <taxon>Shigella</taxon>
    </lineage>
</organism>
<accession>A0A142BNG6</accession>
<evidence type="ECO:0000313" key="3">
    <source>
        <dbReference type="EMBL" id="AMP34566.1"/>
    </source>
</evidence>
<dbReference type="EMBL" id="KT777640">
    <property type="protein sequence ID" value="AMP34566.1"/>
    <property type="molecule type" value="Genomic_DNA"/>
</dbReference>
<evidence type="ECO:0000313" key="2">
    <source>
        <dbReference type="EMBL" id="AMP34510.1"/>
    </source>
</evidence>
<evidence type="ECO:0000313" key="1">
    <source>
        <dbReference type="EMBL" id="AMP34406.1"/>
    </source>
</evidence>
<evidence type="ECO:0000313" key="4">
    <source>
        <dbReference type="EMBL" id="AMP34624.1"/>
    </source>
</evidence>